<dbReference type="Pfam" id="PF07660">
    <property type="entry name" value="STN"/>
    <property type="match status" value="1"/>
</dbReference>
<dbReference type="Gene3D" id="2.60.40.1120">
    <property type="entry name" value="Carboxypeptidase-like, regulatory domain"/>
    <property type="match status" value="1"/>
</dbReference>
<keyword evidence="4 7" id="KW-0812">Transmembrane</keyword>
<dbReference type="InterPro" id="IPR012910">
    <property type="entry name" value="Plug_dom"/>
</dbReference>
<dbReference type="SUPFAM" id="SSF56935">
    <property type="entry name" value="Porins"/>
    <property type="match status" value="1"/>
</dbReference>
<dbReference type="InterPro" id="IPR023997">
    <property type="entry name" value="TonB-dep_OMP_SusC/RagA_CS"/>
</dbReference>
<keyword evidence="11" id="KW-1185">Reference proteome</keyword>
<evidence type="ECO:0000256" key="6">
    <source>
        <dbReference type="ARBA" id="ARBA00023237"/>
    </source>
</evidence>
<evidence type="ECO:0000256" key="4">
    <source>
        <dbReference type="ARBA" id="ARBA00022692"/>
    </source>
</evidence>
<dbReference type="InterPro" id="IPR039426">
    <property type="entry name" value="TonB-dep_rcpt-like"/>
</dbReference>
<dbReference type="Pfam" id="PF13715">
    <property type="entry name" value="CarbopepD_reg_2"/>
    <property type="match status" value="1"/>
</dbReference>
<evidence type="ECO:0000256" key="7">
    <source>
        <dbReference type="PROSITE-ProRule" id="PRU01360"/>
    </source>
</evidence>
<dbReference type="Proteomes" id="UP001163821">
    <property type="component" value="Unassembled WGS sequence"/>
</dbReference>
<accession>A0AA41YCR8</accession>
<dbReference type="AlphaFoldDB" id="A0AA41YCR8"/>
<keyword evidence="6 7" id="KW-0998">Cell outer membrane</keyword>
<protein>
    <submittedName>
        <fullName evidence="10">SusC/RagA family TonB-linked outer membrane protein</fullName>
    </submittedName>
</protein>
<keyword evidence="5 7" id="KW-0472">Membrane</keyword>
<dbReference type="EMBL" id="JAPAAF010000008">
    <property type="protein sequence ID" value="MCW0482727.1"/>
    <property type="molecule type" value="Genomic_DNA"/>
</dbReference>
<evidence type="ECO:0000259" key="8">
    <source>
        <dbReference type="Pfam" id="PF07660"/>
    </source>
</evidence>
<dbReference type="Gene3D" id="2.40.170.20">
    <property type="entry name" value="TonB-dependent receptor, beta-barrel domain"/>
    <property type="match status" value="1"/>
</dbReference>
<keyword evidence="3 7" id="KW-1134">Transmembrane beta strand</keyword>
<dbReference type="InterPro" id="IPR037066">
    <property type="entry name" value="Plug_dom_sf"/>
</dbReference>
<evidence type="ECO:0000256" key="5">
    <source>
        <dbReference type="ARBA" id="ARBA00023136"/>
    </source>
</evidence>
<comment type="caution">
    <text evidence="10">The sequence shown here is derived from an EMBL/GenBank/DDBJ whole genome shotgun (WGS) entry which is preliminary data.</text>
</comment>
<dbReference type="InterPro" id="IPR023996">
    <property type="entry name" value="TonB-dep_OMP_SusC/RagA"/>
</dbReference>
<dbReference type="NCBIfam" id="TIGR04057">
    <property type="entry name" value="SusC_RagA_signa"/>
    <property type="match status" value="1"/>
</dbReference>
<comment type="subcellular location">
    <subcellularLocation>
        <location evidence="1 7">Cell outer membrane</location>
        <topology evidence="1 7">Multi-pass membrane protein</topology>
    </subcellularLocation>
</comment>
<dbReference type="Gene3D" id="2.170.130.10">
    <property type="entry name" value="TonB-dependent receptor, plug domain"/>
    <property type="match status" value="1"/>
</dbReference>
<keyword evidence="2 7" id="KW-0813">Transport</keyword>
<gene>
    <name evidence="10" type="ORF">N2K84_08320</name>
</gene>
<reference evidence="10" key="1">
    <citation type="submission" date="2022-10" db="EMBL/GenBank/DDBJ databases">
        <title>Gaoshiqiia sediminis gen. nov., sp. nov., isolated from coastal sediment.</title>
        <authorList>
            <person name="Yu W.X."/>
            <person name="Mu D.S."/>
            <person name="Du J.Z."/>
            <person name="Liang Y.Q."/>
        </authorList>
    </citation>
    <scope>NUCLEOTIDE SEQUENCE</scope>
    <source>
        <strain evidence="10">A06</strain>
    </source>
</reference>
<dbReference type="NCBIfam" id="TIGR04056">
    <property type="entry name" value="OMP_RagA_SusC"/>
    <property type="match status" value="1"/>
</dbReference>
<dbReference type="GO" id="GO:0009279">
    <property type="term" value="C:cell outer membrane"/>
    <property type="evidence" value="ECO:0007669"/>
    <property type="project" value="UniProtKB-SubCell"/>
</dbReference>
<evidence type="ECO:0000313" key="10">
    <source>
        <dbReference type="EMBL" id="MCW0482727.1"/>
    </source>
</evidence>
<feature type="domain" description="TonB-dependent receptor plug" evidence="9">
    <location>
        <begin position="225"/>
        <end position="331"/>
    </location>
</feature>
<feature type="domain" description="Secretin/TonB short N-terminal" evidence="8">
    <location>
        <begin position="69"/>
        <end position="118"/>
    </location>
</feature>
<dbReference type="PROSITE" id="PS52016">
    <property type="entry name" value="TONB_DEPENDENT_REC_3"/>
    <property type="match status" value="1"/>
</dbReference>
<evidence type="ECO:0000313" key="11">
    <source>
        <dbReference type="Proteomes" id="UP001163821"/>
    </source>
</evidence>
<dbReference type="InterPro" id="IPR036942">
    <property type="entry name" value="Beta-barrel_TonB_sf"/>
</dbReference>
<dbReference type="InterPro" id="IPR011662">
    <property type="entry name" value="Secretin/TonB_short_N"/>
</dbReference>
<evidence type="ECO:0000256" key="1">
    <source>
        <dbReference type="ARBA" id="ARBA00004571"/>
    </source>
</evidence>
<comment type="similarity">
    <text evidence="7">Belongs to the TonB-dependent receptor family.</text>
</comment>
<organism evidence="10 11">
    <name type="scientific">Gaoshiqia sediminis</name>
    <dbReference type="NCBI Taxonomy" id="2986998"/>
    <lineage>
        <taxon>Bacteria</taxon>
        <taxon>Pseudomonadati</taxon>
        <taxon>Bacteroidota</taxon>
        <taxon>Bacteroidia</taxon>
        <taxon>Marinilabiliales</taxon>
        <taxon>Prolixibacteraceae</taxon>
        <taxon>Gaoshiqia</taxon>
    </lineage>
</organism>
<dbReference type="RefSeq" id="WP_282591332.1">
    <property type="nucleotide sequence ID" value="NZ_JAPAAF010000008.1"/>
</dbReference>
<dbReference type="Pfam" id="PF07715">
    <property type="entry name" value="Plug"/>
    <property type="match status" value="1"/>
</dbReference>
<dbReference type="InterPro" id="IPR008969">
    <property type="entry name" value="CarboxyPept-like_regulatory"/>
</dbReference>
<evidence type="ECO:0000256" key="2">
    <source>
        <dbReference type="ARBA" id="ARBA00022448"/>
    </source>
</evidence>
<proteinExistence type="inferred from homology"/>
<sequence length="1112" mass="124582">MKKINVSYCHNRQWRKLLLIMKFAWIFILAGFFAANAETSYSQNTRLDLKLENASLKSILHEIEEISDYYFFYKSDEIENLNGISIDAKQESIQTVLDKLLAENGFIYEIHDRYIMIKKGGESSTEADLSQQQQDVSGKVSDSSGIPLPGVTVVLKGTTHGTITDANGTYVLANVPGNGVLVFSFVGMKAQDVPVTGKTTINVILEEETIGLEEVVAIGYGTQSKRFVTGSISSIDMEEFKTLSPVTNVSQAIGEVAGVQFLNNGRPGQGGSILIRGQNSLGTSSSPLIVLDGIIFEGSISDIDPQDIKTLDVLKDAASCAIYGSKAANGVIMITSNKGSSSKPEIRINTTYGISEASRWLPMPSKEEYIQRKRDYYTQQLEIAGNDLGVDVNDMTQVLDPEEYENYSNGKFTSFKDLVGRQGQLSTLDLSVSGRTDNTSYLFSGSLSNDVGLILGDKQEKVSFRINLETKIAGWLTVGTMSFFTYRDLSGIVPDLSDAYDDSPLGNFYYPDGNVKFNPISADASTYNALYNYELTDNKEIGKNLFSNMYANIDFPFLKGLSAKINYSPNMEWHNEYSFRRQDPYSAGNTTNAVKNNRNITRWVWESILNYKKDLGENHNIDVTLMYGRNKYSQEETNVEAGLFEIGILGYNNFGLGSNYEINTPAVERFGVSSLARVNYTLMNRYMLSVAARRDGSSVFGENHKFGVFPSWAMSWIASEESFFKNIELINFLKFRLSYGESGNSDIPPYQTQSLNRNIYNVVGNNTGSPIAFIPDISVMGNENIRWEATKSFNLGLDFSIWENKLSGSIDLYKKTTTDQLVKRNIPPTNGYESTYDNIGEVSNKGIELTLNTKNVDTPEFSWQTSFSFAYNKNKIVHLFGDIDGDGIEDDALDNNWFIGENINSYFDYKFDGIYQESENSANPLYFAGDIKLKDVSGNGSVNIEDRTIVGNGKFPDFTLNLSNTFRYKNLSFYISMNSMLGWVAPFDLVYSHGVNRAMNSLMVDYWTPENKSNELPSLLYSNAAHNNHYYISRDFLRIKNVSLSYDINKLNMPVINKFKSLRVTLNVNNLYTFTKWLGPDPENAQDITSNKGSDDLYPMPRTYSIGLNMSF</sequence>
<dbReference type="SUPFAM" id="SSF49464">
    <property type="entry name" value="Carboxypeptidase regulatory domain-like"/>
    <property type="match status" value="1"/>
</dbReference>
<evidence type="ECO:0000259" key="9">
    <source>
        <dbReference type="Pfam" id="PF07715"/>
    </source>
</evidence>
<name>A0AA41YCR8_9BACT</name>
<evidence type="ECO:0000256" key="3">
    <source>
        <dbReference type="ARBA" id="ARBA00022452"/>
    </source>
</evidence>